<dbReference type="Proteomes" id="UP001154252">
    <property type="component" value="Unassembled WGS sequence"/>
</dbReference>
<dbReference type="OrthoDB" id="5338458at2759"/>
<feature type="region of interest" description="Disordered" evidence="1">
    <location>
        <begin position="298"/>
        <end position="317"/>
    </location>
</feature>
<dbReference type="InterPro" id="IPR021264">
    <property type="entry name" value="AFUB_079030/YDR124W-like"/>
</dbReference>
<dbReference type="Pfam" id="PF11001">
    <property type="entry name" value="AFUB_07903_YDR124W_hel"/>
    <property type="match status" value="1"/>
</dbReference>
<reference evidence="3" key="1">
    <citation type="submission" date="2021-07" db="EMBL/GenBank/DDBJ databases">
        <authorList>
            <person name="Branca A.L. A."/>
        </authorList>
    </citation>
    <scope>NUCLEOTIDE SEQUENCE</scope>
</reference>
<dbReference type="EMBL" id="CAJVRC010000883">
    <property type="protein sequence ID" value="CAG8904356.1"/>
    <property type="molecule type" value="Genomic_DNA"/>
</dbReference>
<organism evidence="3 4">
    <name type="scientific">Penicillium egyptiacum</name>
    <dbReference type="NCBI Taxonomy" id="1303716"/>
    <lineage>
        <taxon>Eukaryota</taxon>
        <taxon>Fungi</taxon>
        <taxon>Dikarya</taxon>
        <taxon>Ascomycota</taxon>
        <taxon>Pezizomycotina</taxon>
        <taxon>Eurotiomycetes</taxon>
        <taxon>Eurotiomycetidae</taxon>
        <taxon>Eurotiales</taxon>
        <taxon>Aspergillaceae</taxon>
        <taxon>Penicillium</taxon>
    </lineage>
</organism>
<proteinExistence type="predicted"/>
<evidence type="ECO:0000256" key="1">
    <source>
        <dbReference type="SAM" id="MobiDB-lite"/>
    </source>
</evidence>
<evidence type="ECO:0000259" key="2">
    <source>
        <dbReference type="Pfam" id="PF11001"/>
    </source>
</evidence>
<gene>
    <name evidence="3" type="ORF">PEGY_LOCUS7766</name>
</gene>
<dbReference type="PANTHER" id="PTHR36102:SF5">
    <property type="entry name" value="YDR124W-LIKE HELICAL BUNDLE DOMAIN-CONTAINING PROTEIN"/>
    <property type="match status" value="1"/>
</dbReference>
<dbReference type="InterPro" id="IPR047092">
    <property type="entry name" value="AFUB_07903/YDR124W-like_hel"/>
</dbReference>
<dbReference type="AlphaFoldDB" id="A0A9W4KL59"/>
<name>A0A9W4KL59_9EURO</name>
<accession>A0A9W4KL59</accession>
<evidence type="ECO:0000313" key="3">
    <source>
        <dbReference type="EMBL" id="CAG8904356.1"/>
    </source>
</evidence>
<keyword evidence="4" id="KW-1185">Reference proteome</keyword>
<sequence length="317" mass="36089">MTVSRPSFSLPYTHFAMIYIDHEDKIKTYESQSIQEQDTSVFSPKVCQNFLEILGERIGCHRPIDQTIPRRLSRRTSNTYTMSASKERLAEQGFDRDNFNGSVEKMVPLRVGDTNKRNCCVILKAFIKFIEPHKQVKHPYKGGQQTQPKWWPSDVIYKEPDHIPKADRIKLLLHILRKLGGYGITADNLQEIVRDTKRGLKNPCEVEIIYEILRVRKVEELFERREVDANMVAYIMNPSFSIKGNGSTNAASVVMGVPKHKELGLTLVSVETKDLGSVSASALLGSSSMPMPLNFEVADRQDNPDYKMPPEYTNPSL</sequence>
<comment type="caution">
    <text evidence="3">The sequence shown here is derived from an EMBL/GenBank/DDBJ whole genome shotgun (WGS) entry which is preliminary data.</text>
</comment>
<dbReference type="PANTHER" id="PTHR36102">
    <property type="entry name" value="CHROMOSOME 10, WHOLE GENOME SHOTGUN SEQUENCE"/>
    <property type="match status" value="1"/>
</dbReference>
<evidence type="ECO:0000313" key="4">
    <source>
        <dbReference type="Proteomes" id="UP001154252"/>
    </source>
</evidence>
<protein>
    <recommendedName>
        <fullName evidence="2">Subtelomeric hrmA-associated cluster protein AFUB-079030/YDR124W-like helical bundle domain-containing protein</fullName>
    </recommendedName>
</protein>
<feature type="domain" description="Subtelomeric hrmA-associated cluster protein AFUB-079030/YDR124W-like helical bundle" evidence="2">
    <location>
        <begin position="105"/>
        <end position="217"/>
    </location>
</feature>